<dbReference type="EMBL" id="HBEM01032080">
    <property type="protein sequence ID" value="CAD8462935.1"/>
    <property type="molecule type" value="Transcribed_RNA"/>
</dbReference>
<evidence type="ECO:0000256" key="2">
    <source>
        <dbReference type="ARBA" id="ARBA00008479"/>
    </source>
</evidence>
<reference evidence="6" key="1">
    <citation type="submission" date="2021-01" db="EMBL/GenBank/DDBJ databases">
        <authorList>
            <person name="Corre E."/>
            <person name="Pelletier E."/>
            <person name="Niang G."/>
            <person name="Scheremetjew M."/>
            <person name="Finn R."/>
            <person name="Kale V."/>
            <person name="Holt S."/>
            <person name="Cochrane G."/>
            <person name="Meng A."/>
            <person name="Brown T."/>
            <person name="Cohen L."/>
        </authorList>
    </citation>
    <scope>NUCLEOTIDE SEQUENCE</scope>
    <source>
        <strain evidence="6">CCMP2058</strain>
    </source>
</reference>
<proteinExistence type="inferred from homology"/>
<comment type="subcellular location">
    <subcellularLocation>
        <location evidence="1">Nucleus</location>
        <location evidence="1">Nucleolus</location>
    </subcellularLocation>
</comment>
<feature type="compositionally biased region" description="Basic residues" evidence="5">
    <location>
        <begin position="1"/>
        <end position="11"/>
    </location>
</feature>
<name>A0A7S0DU66_9EUKA</name>
<accession>A0A7S0DU66</accession>
<evidence type="ECO:0000256" key="4">
    <source>
        <dbReference type="ARBA" id="ARBA00023242"/>
    </source>
</evidence>
<feature type="region of interest" description="Disordered" evidence="5">
    <location>
        <begin position="1"/>
        <end position="32"/>
    </location>
</feature>
<dbReference type="PANTHER" id="PTHR13243:SF1">
    <property type="entry name" value="NUCLEOLAR PROTEIN 16"/>
    <property type="match status" value="1"/>
</dbReference>
<sequence length="150" mass="17423">MGKKAARRKSTGKQTKSQTRKRKRQLAGPSLQFGHVAVKNHWNRKDTLRQNYQRLGLAFTVKEAVKAAEKKEEKAGIITDELTKIQNLPKPAKYVPKSMDLDEQRRLLRLMRKHGEDYKKMARDIKINVYQKTAAQLKNRIELLRSLQTA</sequence>
<keyword evidence="4" id="KW-0539">Nucleus</keyword>
<evidence type="ECO:0000256" key="1">
    <source>
        <dbReference type="ARBA" id="ARBA00004604"/>
    </source>
</evidence>
<protein>
    <recommendedName>
        <fullName evidence="3">Nucleolar protein 16</fullName>
    </recommendedName>
</protein>
<organism evidence="6">
    <name type="scientific">Amorphochlora amoebiformis</name>
    <dbReference type="NCBI Taxonomy" id="1561963"/>
    <lineage>
        <taxon>Eukaryota</taxon>
        <taxon>Sar</taxon>
        <taxon>Rhizaria</taxon>
        <taxon>Cercozoa</taxon>
        <taxon>Chlorarachniophyceae</taxon>
        <taxon>Amorphochlora</taxon>
    </lineage>
</organism>
<dbReference type="GO" id="GO:0042273">
    <property type="term" value="P:ribosomal large subunit biogenesis"/>
    <property type="evidence" value="ECO:0007669"/>
    <property type="project" value="TreeGrafter"/>
</dbReference>
<dbReference type="Pfam" id="PF09420">
    <property type="entry name" value="Nop16"/>
    <property type="match status" value="1"/>
</dbReference>
<evidence type="ECO:0000313" key="6">
    <source>
        <dbReference type="EMBL" id="CAD8462935.1"/>
    </source>
</evidence>
<dbReference type="PANTHER" id="PTHR13243">
    <property type="entry name" value="HSPC111 PROTEIN-RELATED"/>
    <property type="match status" value="1"/>
</dbReference>
<evidence type="ECO:0000256" key="5">
    <source>
        <dbReference type="SAM" id="MobiDB-lite"/>
    </source>
</evidence>
<dbReference type="GO" id="GO:0005730">
    <property type="term" value="C:nucleolus"/>
    <property type="evidence" value="ECO:0007669"/>
    <property type="project" value="UniProtKB-SubCell"/>
</dbReference>
<comment type="similarity">
    <text evidence="2">Belongs to the NOP16 family.</text>
</comment>
<evidence type="ECO:0000256" key="3">
    <source>
        <dbReference type="ARBA" id="ARBA00015522"/>
    </source>
</evidence>
<dbReference type="InterPro" id="IPR019002">
    <property type="entry name" value="Ribosome_biogenesis_Nop16"/>
</dbReference>
<gene>
    <name evidence="6" type="ORF">LAMO00422_LOCUS21895</name>
</gene>
<dbReference type="AlphaFoldDB" id="A0A7S0DU66"/>